<dbReference type="InterPro" id="IPR011010">
    <property type="entry name" value="DNA_brk_join_enz"/>
</dbReference>
<dbReference type="SUPFAM" id="SSF56349">
    <property type="entry name" value="DNA breaking-rejoining enzymes"/>
    <property type="match status" value="1"/>
</dbReference>
<gene>
    <name evidence="8" type="ordered locus">AMEC673_18710</name>
</gene>
<dbReference type="Pfam" id="PF20172">
    <property type="entry name" value="DUF6538"/>
    <property type="match status" value="1"/>
</dbReference>
<dbReference type="Gene3D" id="1.10.443.10">
    <property type="entry name" value="Intergrase catalytic core"/>
    <property type="match status" value="1"/>
</dbReference>
<dbReference type="InterPro" id="IPR025269">
    <property type="entry name" value="SAM-like_dom"/>
</dbReference>
<dbReference type="Pfam" id="PF13102">
    <property type="entry name" value="Phage_int_SAM_5"/>
    <property type="match status" value="1"/>
</dbReference>
<dbReference type="GO" id="GO:0006310">
    <property type="term" value="P:DNA recombination"/>
    <property type="evidence" value="ECO:0007669"/>
    <property type="project" value="UniProtKB-KW"/>
</dbReference>
<sequence>MTTLNKHIKKHHDTYVYNRRVPKAVAHLHIGKTHITFSLNTSCIKTARLKRDRYNGQLAIQMQSALSPDRETFKQHLQVAEKYAEGIKDKDSALFYDDYFPRNPIAFAAYREVAHGEKNHPYTFTIKEGLGSLLARKTSLSNDTKQKLNASLARFLTFVGVNDIGLQDIDKKTVVAYIEHLGDEYAHGTIAAHLSRLKSIWVHAFQLGEIYIKQSPFEDHDLSPYKNGPSQRKQLFTTEQLRMVLSDSPSEVRALVKLGLYTGARISELCSAEVEIIEGIKCLVIHKGKTKSAARYIPLAKQVEDLPLPLNIDHKAAGRAFSRFKVSQITDDSTRSFHSLRSHFITAGQRAGGLSEFDVAYVAGHKTGTTMSFGHYARHDVKRLKTTVDSIATQIEKEWFSNVVQ</sequence>
<feature type="domain" description="Core-binding (CB)" evidence="7">
    <location>
        <begin position="120"/>
        <end position="205"/>
    </location>
</feature>
<reference evidence="9" key="1">
    <citation type="journal article" date="2012" name="Sci. Rep.">
        <title>Genomes of surface isolates of Alteromonas macleodii: the life of a widespread marine opportunistic copiotroph.</title>
        <authorList>
            <person name="Lopez-Perez M."/>
            <person name="Gonzaga A."/>
            <person name="Martin-Cuadrado A.B."/>
            <person name="Onyshchenko O."/>
            <person name="Ghavidel A."/>
            <person name="Ghai R."/>
            <person name="Rodriguez-Valera F."/>
        </authorList>
    </citation>
    <scope>NUCLEOTIDE SEQUENCE [LARGE SCALE GENOMIC DNA]</scope>
    <source>
        <strain evidence="9">English Channel 673</strain>
    </source>
</reference>
<dbReference type="InterPro" id="IPR013762">
    <property type="entry name" value="Integrase-like_cat_sf"/>
</dbReference>
<accession>A0AB33A3L1</accession>
<evidence type="ECO:0000313" key="9">
    <source>
        <dbReference type="Proteomes" id="UP000006296"/>
    </source>
</evidence>
<protein>
    <submittedName>
        <fullName evidence="8">Integrase family protein</fullName>
    </submittedName>
</protein>
<dbReference type="AlphaFoldDB" id="A0AB33A3L1"/>
<feature type="domain" description="Tyr recombinase" evidence="6">
    <location>
        <begin position="231"/>
        <end position="389"/>
    </location>
</feature>
<evidence type="ECO:0000256" key="2">
    <source>
        <dbReference type="ARBA" id="ARBA00022908"/>
    </source>
</evidence>
<evidence type="ECO:0000313" key="8">
    <source>
        <dbReference type="EMBL" id="AFT76418.1"/>
    </source>
</evidence>
<evidence type="ECO:0000259" key="7">
    <source>
        <dbReference type="PROSITE" id="PS51900"/>
    </source>
</evidence>
<dbReference type="Proteomes" id="UP000006296">
    <property type="component" value="Chromosome"/>
</dbReference>
<evidence type="ECO:0000256" key="1">
    <source>
        <dbReference type="ARBA" id="ARBA00008857"/>
    </source>
</evidence>
<dbReference type="InterPro" id="IPR002104">
    <property type="entry name" value="Integrase_catalytic"/>
</dbReference>
<evidence type="ECO:0000259" key="6">
    <source>
        <dbReference type="PROSITE" id="PS51898"/>
    </source>
</evidence>
<name>A0AB33A3L1_ALTME</name>
<dbReference type="PANTHER" id="PTHR30349:SF41">
    <property type="entry name" value="INTEGRASE_RECOMBINASE PROTEIN MJ0367-RELATED"/>
    <property type="match status" value="1"/>
</dbReference>
<evidence type="ECO:0000256" key="5">
    <source>
        <dbReference type="PROSITE-ProRule" id="PRU01248"/>
    </source>
</evidence>
<dbReference type="InterPro" id="IPR044068">
    <property type="entry name" value="CB"/>
</dbReference>
<evidence type="ECO:0000256" key="3">
    <source>
        <dbReference type="ARBA" id="ARBA00023125"/>
    </source>
</evidence>
<dbReference type="PROSITE" id="PS51900">
    <property type="entry name" value="CB"/>
    <property type="match status" value="1"/>
</dbReference>
<comment type="similarity">
    <text evidence="1">Belongs to the 'phage' integrase family.</text>
</comment>
<dbReference type="PANTHER" id="PTHR30349">
    <property type="entry name" value="PHAGE INTEGRASE-RELATED"/>
    <property type="match status" value="1"/>
</dbReference>
<keyword evidence="4" id="KW-0233">DNA recombination</keyword>
<dbReference type="GO" id="GO:0003677">
    <property type="term" value="F:DNA binding"/>
    <property type="evidence" value="ECO:0007669"/>
    <property type="project" value="UniProtKB-UniRule"/>
</dbReference>
<dbReference type="GO" id="GO:0015074">
    <property type="term" value="P:DNA integration"/>
    <property type="evidence" value="ECO:0007669"/>
    <property type="project" value="UniProtKB-KW"/>
</dbReference>
<organism evidence="8 9">
    <name type="scientific">Alteromonas macleodii (strain English Channel 673)</name>
    <dbReference type="NCBI Taxonomy" id="1004788"/>
    <lineage>
        <taxon>Bacteria</taxon>
        <taxon>Pseudomonadati</taxon>
        <taxon>Pseudomonadota</taxon>
        <taxon>Gammaproteobacteria</taxon>
        <taxon>Alteromonadales</taxon>
        <taxon>Alteromonadaceae</taxon>
        <taxon>Alteromonas/Salinimonas group</taxon>
        <taxon>Alteromonas</taxon>
    </lineage>
</organism>
<proteinExistence type="inferred from homology"/>
<dbReference type="PROSITE" id="PS51898">
    <property type="entry name" value="TYR_RECOMBINASE"/>
    <property type="match status" value="1"/>
</dbReference>
<dbReference type="RefSeq" id="WP_014977743.1">
    <property type="nucleotide sequence ID" value="NC_018678.1"/>
</dbReference>
<dbReference type="Gene3D" id="1.10.150.130">
    <property type="match status" value="1"/>
</dbReference>
<keyword evidence="2" id="KW-0229">DNA integration</keyword>
<keyword evidence="3 5" id="KW-0238">DNA-binding</keyword>
<dbReference type="KEGG" id="amg:AMEC673_18710"/>
<dbReference type="InterPro" id="IPR046668">
    <property type="entry name" value="DUF6538"/>
</dbReference>
<evidence type="ECO:0000256" key="4">
    <source>
        <dbReference type="ARBA" id="ARBA00023172"/>
    </source>
</evidence>
<dbReference type="InterPro" id="IPR010998">
    <property type="entry name" value="Integrase_recombinase_N"/>
</dbReference>
<dbReference type="InterPro" id="IPR050090">
    <property type="entry name" value="Tyrosine_recombinase_XerCD"/>
</dbReference>
<dbReference type="EMBL" id="CP003844">
    <property type="protein sequence ID" value="AFT76418.1"/>
    <property type="molecule type" value="Genomic_DNA"/>
</dbReference>